<keyword evidence="2" id="KW-0028">Amino-acid biosynthesis</keyword>
<comment type="catalytic activity">
    <reaction evidence="2">
        <text>L-proline + NADP(+) = (S)-1-pyrroline-5-carboxylate + NADPH + 2 H(+)</text>
        <dbReference type="Rhea" id="RHEA:14109"/>
        <dbReference type="ChEBI" id="CHEBI:15378"/>
        <dbReference type="ChEBI" id="CHEBI:17388"/>
        <dbReference type="ChEBI" id="CHEBI:57783"/>
        <dbReference type="ChEBI" id="CHEBI:58349"/>
        <dbReference type="ChEBI" id="CHEBI:60039"/>
        <dbReference type="EC" id="1.5.1.2"/>
    </reaction>
</comment>
<dbReference type="PANTHER" id="PTHR11645:SF53">
    <property type="entry name" value="PYRROLINE-5-CARBOXYLATE REDUCTASE 3"/>
    <property type="match status" value="1"/>
</dbReference>
<reference evidence="6 8" key="1">
    <citation type="submission" date="2020-12" db="EMBL/GenBank/DDBJ databases">
        <title>strain FJAT-54423T represents a novel species of the genus Brevibacillus.</title>
        <authorList>
            <person name="Tang R."/>
        </authorList>
    </citation>
    <scope>NUCLEOTIDE SEQUENCE [LARGE SCALE GENOMIC DNA]</scope>
    <source>
        <strain evidence="6 8">FJAT-54423</strain>
    </source>
</reference>
<keyword evidence="9" id="KW-1185">Reference proteome</keyword>
<dbReference type="SUPFAM" id="SSF48179">
    <property type="entry name" value="6-phosphogluconate dehydrogenase C-terminal domain-like"/>
    <property type="match status" value="1"/>
</dbReference>
<comment type="catalytic activity">
    <reaction evidence="2">
        <text>L-proline + NAD(+) = (S)-1-pyrroline-5-carboxylate + NADH + 2 H(+)</text>
        <dbReference type="Rhea" id="RHEA:14105"/>
        <dbReference type="ChEBI" id="CHEBI:15378"/>
        <dbReference type="ChEBI" id="CHEBI:17388"/>
        <dbReference type="ChEBI" id="CHEBI:57540"/>
        <dbReference type="ChEBI" id="CHEBI:57945"/>
        <dbReference type="ChEBI" id="CHEBI:60039"/>
        <dbReference type="EC" id="1.5.1.2"/>
    </reaction>
</comment>
<evidence type="ECO:0000313" key="6">
    <source>
        <dbReference type="EMBL" id="QQE73788.1"/>
    </source>
</evidence>
<evidence type="ECO:0000259" key="4">
    <source>
        <dbReference type="Pfam" id="PF03807"/>
    </source>
</evidence>
<dbReference type="InterPro" id="IPR008927">
    <property type="entry name" value="6-PGluconate_DH-like_C_sf"/>
</dbReference>
<dbReference type="PIRSF" id="PIRSF000193">
    <property type="entry name" value="Pyrrol-5-carb_rd"/>
    <property type="match status" value="1"/>
</dbReference>
<dbReference type="GO" id="GO:0055129">
    <property type="term" value="P:L-proline biosynthetic process"/>
    <property type="evidence" value="ECO:0007669"/>
    <property type="project" value="UniProtKB-UniRule"/>
</dbReference>
<dbReference type="HAMAP" id="MF_01925">
    <property type="entry name" value="P5C_reductase"/>
    <property type="match status" value="1"/>
</dbReference>
<name>A0A7T5EJQ4_9BACL</name>
<gene>
    <name evidence="2" type="primary">proC</name>
    <name evidence="6" type="ORF">JD108_18270</name>
    <name evidence="7" type="ORF">KDJ56_18210</name>
</gene>
<evidence type="ECO:0000313" key="7">
    <source>
        <dbReference type="EMBL" id="QUO40872.1"/>
    </source>
</evidence>
<evidence type="ECO:0000259" key="5">
    <source>
        <dbReference type="Pfam" id="PF14748"/>
    </source>
</evidence>
<dbReference type="EC" id="1.5.1.2" evidence="2"/>
<evidence type="ECO:0000256" key="3">
    <source>
        <dbReference type="PIRSR" id="PIRSR000193-1"/>
    </source>
</evidence>
<dbReference type="RefSeq" id="WP_198827388.1">
    <property type="nucleotide sequence ID" value="NZ_CP066308.1"/>
</dbReference>
<organism evidence="6 8">
    <name type="scientific">Brevibacillus composti</name>
    <dbReference type="NCBI Taxonomy" id="2796470"/>
    <lineage>
        <taxon>Bacteria</taxon>
        <taxon>Bacillati</taxon>
        <taxon>Bacillota</taxon>
        <taxon>Bacilli</taxon>
        <taxon>Bacillales</taxon>
        <taxon>Paenibacillaceae</taxon>
        <taxon>Brevibacillus</taxon>
    </lineage>
</organism>
<evidence type="ECO:0000313" key="8">
    <source>
        <dbReference type="Proteomes" id="UP000595847"/>
    </source>
</evidence>
<reference evidence="7" key="2">
    <citation type="submission" date="2021-04" db="EMBL/GenBank/DDBJ databases">
        <title>Brevibacillus composti FJAT-54423, complete genome.</title>
        <authorList>
            <person name="Tang R."/>
        </authorList>
    </citation>
    <scope>NUCLEOTIDE SEQUENCE</scope>
    <source>
        <strain evidence="7">FJAT-54424</strain>
    </source>
</reference>
<dbReference type="Proteomes" id="UP000595847">
    <property type="component" value="Chromosome"/>
</dbReference>
<evidence type="ECO:0000256" key="2">
    <source>
        <dbReference type="HAMAP-Rule" id="MF_01925"/>
    </source>
</evidence>
<keyword evidence="2" id="KW-0560">Oxidoreductase</keyword>
<dbReference type="EMBL" id="CP073708">
    <property type="protein sequence ID" value="QUO40872.1"/>
    <property type="molecule type" value="Genomic_DNA"/>
</dbReference>
<keyword evidence="2 3" id="KW-0521">NADP</keyword>
<dbReference type="Gene3D" id="1.10.3730.10">
    <property type="entry name" value="ProC C-terminal domain-like"/>
    <property type="match status" value="1"/>
</dbReference>
<comment type="pathway">
    <text evidence="2">Amino-acid biosynthesis; L-proline biosynthesis; L-proline from L-glutamate 5-semialdehyde: step 1/1.</text>
</comment>
<keyword evidence="2" id="KW-0641">Proline biosynthesis</keyword>
<evidence type="ECO:0000256" key="1">
    <source>
        <dbReference type="ARBA" id="ARBA00005525"/>
    </source>
</evidence>
<dbReference type="InterPro" id="IPR000304">
    <property type="entry name" value="Pyrroline-COOH_reductase"/>
</dbReference>
<dbReference type="EMBL" id="CP066308">
    <property type="protein sequence ID" value="QQE73788.1"/>
    <property type="molecule type" value="Genomic_DNA"/>
</dbReference>
<comment type="similarity">
    <text evidence="1 2">Belongs to the pyrroline-5-carboxylate reductase family.</text>
</comment>
<dbReference type="KEGG" id="bcop:JD108_18270"/>
<keyword evidence="2" id="KW-0963">Cytoplasm</keyword>
<comment type="function">
    <text evidence="2">Catalyzes the reduction of 1-pyrroline-5-carboxylate (PCA) to L-proline.</text>
</comment>
<dbReference type="InterPro" id="IPR029036">
    <property type="entry name" value="P5CR_dimer"/>
</dbReference>
<evidence type="ECO:0000313" key="9">
    <source>
        <dbReference type="Proteomes" id="UP000677234"/>
    </source>
</evidence>
<feature type="binding site" evidence="3">
    <location>
        <begin position="6"/>
        <end position="11"/>
    </location>
    <ligand>
        <name>NADP(+)</name>
        <dbReference type="ChEBI" id="CHEBI:58349"/>
    </ligand>
</feature>
<dbReference type="Proteomes" id="UP000677234">
    <property type="component" value="Chromosome"/>
</dbReference>
<dbReference type="InterPro" id="IPR028939">
    <property type="entry name" value="P5C_Rdtase_cat_N"/>
</dbReference>
<accession>A0A7T5EJQ4</accession>
<protein>
    <recommendedName>
        <fullName evidence="2">Pyrroline-5-carboxylate reductase</fullName>
        <shortName evidence="2">P5C reductase</shortName>
        <shortName evidence="2">P5CR</shortName>
        <ecNumber evidence="2">1.5.1.2</ecNumber>
    </recommendedName>
    <alternativeName>
        <fullName evidence="2">PCA reductase</fullName>
    </alternativeName>
</protein>
<dbReference type="InterPro" id="IPR036291">
    <property type="entry name" value="NAD(P)-bd_dom_sf"/>
</dbReference>
<dbReference type="SUPFAM" id="SSF51735">
    <property type="entry name" value="NAD(P)-binding Rossmann-fold domains"/>
    <property type="match status" value="1"/>
</dbReference>
<feature type="domain" description="Pyrroline-5-carboxylate reductase catalytic N-terminal" evidence="4">
    <location>
        <begin position="3"/>
        <end position="95"/>
    </location>
</feature>
<sequence>MNIGIIGLGNMGQMLVKGLCKSGMISPRDLIVYNRTAEKATALRQLYPFQVAECAQTVCQKADILFLCTKPLDMLPLLRELSLPPHLHLVSVAAGVSLADLESVHSGPVSKVIPTVTSEENRGVSLYMNNAKVTPSERAALLQLLEALGTVEEITEAAIETATILTSSAPGLIAGILEEFAQAAVRHTPELELDSARRMLVETMIGTSLLLERQGLGFDQLIERVATKGGITQEGLSVLGRTLPRAFDDLLHMTTEKHTLLKQLVRRQNDSHTSKTPTQKGESQ</sequence>
<dbReference type="AlphaFoldDB" id="A0A7T5EJQ4"/>
<dbReference type="GO" id="GO:0005737">
    <property type="term" value="C:cytoplasm"/>
    <property type="evidence" value="ECO:0007669"/>
    <property type="project" value="UniProtKB-SubCell"/>
</dbReference>
<comment type="subcellular location">
    <subcellularLocation>
        <location evidence="2">Cytoplasm</location>
    </subcellularLocation>
</comment>
<dbReference type="Pfam" id="PF03807">
    <property type="entry name" value="F420_oxidored"/>
    <property type="match status" value="1"/>
</dbReference>
<dbReference type="GO" id="GO:0004735">
    <property type="term" value="F:pyrroline-5-carboxylate reductase activity"/>
    <property type="evidence" value="ECO:0007669"/>
    <property type="project" value="UniProtKB-UniRule"/>
</dbReference>
<dbReference type="PANTHER" id="PTHR11645">
    <property type="entry name" value="PYRROLINE-5-CARBOXYLATE REDUCTASE"/>
    <property type="match status" value="1"/>
</dbReference>
<dbReference type="Pfam" id="PF14748">
    <property type="entry name" value="P5CR_dimer"/>
    <property type="match status" value="1"/>
</dbReference>
<dbReference type="UniPathway" id="UPA00098">
    <property type="reaction ID" value="UER00361"/>
</dbReference>
<dbReference type="Gene3D" id="3.40.50.720">
    <property type="entry name" value="NAD(P)-binding Rossmann-like Domain"/>
    <property type="match status" value="1"/>
</dbReference>
<feature type="domain" description="Pyrroline-5-carboxylate reductase dimerisation" evidence="5">
    <location>
        <begin position="156"/>
        <end position="258"/>
    </location>
</feature>
<proteinExistence type="inferred from homology"/>